<dbReference type="EMBL" id="CP032568">
    <property type="protein sequence ID" value="AYF78174.1"/>
    <property type="molecule type" value="Genomic_DNA"/>
</dbReference>
<keyword evidence="2" id="KW-1185">Reference proteome</keyword>
<dbReference type="Proteomes" id="UP000267164">
    <property type="component" value="Chromosome"/>
</dbReference>
<name>A0A386ZLY2_9NOCA</name>
<gene>
    <name evidence="1" type="ORF">D7D52_34965</name>
</gene>
<dbReference type="KEGG" id="nyu:D7D52_34965"/>
<dbReference type="OrthoDB" id="4241975at2"/>
<protein>
    <submittedName>
        <fullName evidence="1">Uncharacterized protein</fullName>
    </submittedName>
</protein>
<reference evidence="1 2" key="1">
    <citation type="submission" date="2018-09" db="EMBL/GenBank/DDBJ databases">
        <title>Nocardia yunnanensis sp. nov., an actinomycete isolated from a soil sample.</title>
        <authorList>
            <person name="Zhang J."/>
        </authorList>
    </citation>
    <scope>NUCLEOTIDE SEQUENCE [LARGE SCALE GENOMIC DNA]</scope>
    <source>
        <strain evidence="1 2">CFHS0054</strain>
    </source>
</reference>
<organism evidence="1 2">
    <name type="scientific">Nocardia yunnanensis</name>
    <dbReference type="NCBI Taxonomy" id="2382165"/>
    <lineage>
        <taxon>Bacteria</taxon>
        <taxon>Bacillati</taxon>
        <taxon>Actinomycetota</taxon>
        <taxon>Actinomycetes</taxon>
        <taxon>Mycobacteriales</taxon>
        <taxon>Nocardiaceae</taxon>
        <taxon>Nocardia</taxon>
    </lineage>
</organism>
<dbReference type="AlphaFoldDB" id="A0A386ZLY2"/>
<proteinExistence type="predicted"/>
<dbReference type="RefSeq" id="WP_120743257.1">
    <property type="nucleotide sequence ID" value="NZ_CP032568.1"/>
</dbReference>
<evidence type="ECO:0000313" key="2">
    <source>
        <dbReference type="Proteomes" id="UP000267164"/>
    </source>
</evidence>
<accession>A0A386ZLY2</accession>
<evidence type="ECO:0000313" key="1">
    <source>
        <dbReference type="EMBL" id="AYF78174.1"/>
    </source>
</evidence>
<sequence length="138" mass="14119">MHEHDGFGGLLAGLAGGGVDVVLLGQLVGAAFEECPSCQEALLTLVAEDAPTTAQLVELACVAVRETLRGYLPADLVDTDETDSPVPIGFRRLARASLDSDTATVNALCAGLAATERHAAARTATALFVGEMRAAGRG</sequence>